<organism evidence="13 14">
    <name type="scientific">Paralvinella palmiformis</name>
    <dbReference type="NCBI Taxonomy" id="53620"/>
    <lineage>
        <taxon>Eukaryota</taxon>
        <taxon>Metazoa</taxon>
        <taxon>Spiralia</taxon>
        <taxon>Lophotrochozoa</taxon>
        <taxon>Annelida</taxon>
        <taxon>Polychaeta</taxon>
        <taxon>Sedentaria</taxon>
        <taxon>Canalipalpata</taxon>
        <taxon>Terebellida</taxon>
        <taxon>Terebelliformia</taxon>
        <taxon>Alvinellidae</taxon>
        <taxon>Paralvinella</taxon>
    </lineage>
</organism>
<feature type="transmembrane region" description="Helical" evidence="11">
    <location>
        <begin position="27"/>
        <end position="44"/>
    </location>
</feature>
<gene>
    <name evidence="13" type="ORF">LSH36_952g00068</name>
</gene>
<feature type="transmembrane region" description="Helical" evidence="11">
    <location>
        <begin position="319"/>
        <end position="338"/>
    </location>
</feature>
<evidence type="ECO:0000313" key="14">
    <source>
        <dbReference type="Proteomes" id="UP001208570"/>
    </source>
</evidence>
<keyword evidence="3 9" id="KW-0812">Transmembrane</keyword>
<feature type="transmembrane region" description="Helical" evidence="11">
    <location>
        <begin position="276"/>
        <end position="299"/>
    </location>
</feature>
<dbReference type="InterPro" id="IPR006153">
    <property type="entry name" value="Cation/H_exchanger_TM"/>
</dbReference>
<proteinExistence type="inferred from homology"/>
<comment type="similarity">
    <text evidence="9">Belongs to the monovalent cation:proton antiporter 1 (CPA1) transporter (TC 2.A.36) family.</text>
</comment>
<protein>
    <recommendedName>
        <fullName evidence="9">Sodium/hydrogen exchanger</fullName>
    </recommendedName>
</protein>
<keyword evidence="8 9" id="KW-0739">Sodium transport</keyword>
<accession>A0AAD9MR69</accession>
<dbReference type="GO" id="GO:0098719">
    <property type="term" value="P:sodium ion import across plasma membrane"/>
    <property type="evidence" value="ECO:0007669"/>
    <property type="project" value="TreeGrafter"/>
</dbReference>
<dbReference type="GO" id="GO:0005886">
    <property type="term" value="C:plasma membrane"/>
    <property type="evidence" value="ECO:0007669"/>
    <property type="project" value="TreeGrafter"/>
</dbReference>
<feature type="transmembrane region" description="Helical" evidence="11">
    <location>
        <begin position="56"/>
        <end position="79"/>
    </location>
</feature>
<keyword evidence="7 11" id="KW-0472">Membrane</keyword>
<reference evidence="13" key="1">
    <citation type="journal article" date="2023" name="Mol. Biol. Evol.">
        <title>Third-Generation Sequencing Reveals the Adaptive Role of the Epigenome in Three Deep-Sea Polychaetes.</title>
        <authorList>
            <person name="Perez M."/>
            <person name="Aroh O."/>
            <person name="Sun Y."/>
            <person name="Lan Y."/>
            <person name="Juniper S.K."/>
            <person name="Young C.R."/>
            <person name="Angers B."/>
            <person name="Qian P.Y."/>
        </authorList>
    </citation>
    <scope>NUCLEOTIDE SEQUENCE</scope>
    <source>
        <strain evidence="13">P08H-3</strain>
    </source>
</reference>
<keyword evidence="6 9" id="KW-0406">Ion transport</keyword>
<evidence type="ECO:0000259" key="12">
    <source>
        <dbReference type="Pfam" id="PF00999"/>
    </source>
</evidence>
<evidence type="ECO:0000256" key="5">
    <source>
        <dbReference type="ARBA" id="ARBA00023053"/>
    </source>
</evidence>
<evidence type="ECO:0000256" key="3">
    <source>
        <dbReference type="ARBA" id="ARBA00022692"/>
    </source>
</evidence>
<keyword evidence="4 11" id="KW-1133">Transmembrane helix</keyword>
<keyword evidence="5" id="KW-0915">Sodium</keyword>
<evidence type="ECO:0000256" key="7">
    <source>
        <dbReference type="ARBA" id="ARBA00023136"/>
    </source>
</evidence>
<feature type="region of interest" description="Disordered" evidence="10">
    <location>
        <begin position="505"/>
        <end position="550"/>
    </location>
</feature>
<evidence type="ECO:0000256" key="10">
    <source>
        <dbReference type="SAM" id="MobiDB-lite"/>
    </source>
</evidence>
<dbReference type="GO" id="GO:0051453">
    <property type="term" value="P:regulation of intracellular pH"/>
    <property type="evidence" value="ECO:0007669"/>
    <property type="project" value="TreeGrafter"/>
</dbReference>
<feature type="compositionally biased region" description="Low complexity" evidence="10">
    <location>
        <begin position="528"/>
        <end position="539"/>
    </location>
</feature>
<keyword evidence="2 9" id="KW-0813">Transport</keyword>
<dbReference type="Proteomes" id="UP001208570">
    <property type="component" value="Unassembled WGS sequence"/>
</dbReference>
<keyword evidence="9" id="KW-0050">Antiport</keyword>
<dbReference type="EMBL" id="JAODUP010000952">
    <property type="protein sequence ID" value="KAK2142450.1"/>
    <property type="molecule type" value="Genomic_DNA"/>
</dbReference>
<feature type="transmembrane region" description="Helical" evidence="11">
    <location>
        <begin position="162"/>
        <end position="187"/>
    </location>
</feature>
<evidence type="ECO:0000313" key="13">
    <source>
        <dbReference type="EMBL" id="KAK2142450.1"/>
    </source>
</evidence>
<keyword evidence="14" id="KW-1185">Reference proteome</keyword>
<comment type="subcellular location">
    <subcellularLocation>
        <location evidence="1">Membrane</location>
        <topology evidence="1">Multi-pass membrane protein</topology>
    </subcellularLocation>
</comment>
<dbReference type="NCBIfam" id="TIGR00840">
    <property type="entry name" value="b_cpa1"/>
    <property type="match status" value="1"/>
</dbReference>
<feature type="transmembrane region" description="Helical" evidence="11">
    <location>
        <begin position="252"/>
        <end position="270"/>
    </location>
</feature>
<feature type="transmembrane region" description="Helical" evidence="11">
    <location>
        <begin position="350"/>
        <end position="371"/>
    </location>
</feature>
<dbReference type="GO" id="GO:0015385">
    <property type="term" value="F:sodium:proton antiporter activity"/>
    <property type="evidence" value="ECO:0007669"/>
    <property type="project" value="InterPro"/>
</dbReference>
<evidence type="ECO:0000256" key="2">
    <source>
        <dbReference type="ARBA" id="ARBA00022448"/>
    </source>
</evidence>
<name>A0AAD9MR69_9ANNE</name>
<feature type="transmembrane region" description="Helical" evidence="11">
    <location>
        <begin position="120"/>
        <end position="141"/>
    </location>
</feature>
<dbReference type="InterPro" id="IPR004709">
    <property type="entry name" value="NaH_exchanger"/>
</dbReference>
<feature type="transmembrane region" description="Helical" evidence="11">
    <location>
        <begin position="91"/>
        <end position="114"/>
    </location>
</feature>
<dbReference type="AlphaFoldDB" id="A0AAD9MR69"/>
<sequence length="565" mass="63614">MASQCFTGHHSFTGIEHRYIVNFSTDLFFLYLLPPIILESAYSLHDRVFFDNLGTILLYAVVGTVMNCFIIAPTLYGLAVCGAMGPISVTLIQCFVFGALIVAVDPVAVLAIFQEIGVNNVLYFLVFGESLLNDAVTVVLYNTMKSFNQMETIPVSQIFLGIGAFFTVSLGGLCIGILTGGFCAFLTKYTSTVRVVEPLAVFSLAYASYLLAELFHFSGIISIIGCGLVQAQYAFHNISHKSHTTVVYFSKMLNTTCDSIIFMFLGLSLVSEKHVWHTGFVLWSILLCLVVRFLIVYFLTFFANKFERLRRIDYEEQFIMAYGGLRGAVAFSLVAMLKESDLPSQPMFETATLAVIIFTVFVQGISIKPLVKCLRITSGTKNPVSIYEEINCHVTDHVLAGIEEICGHYGHNRVREMLDYFDNNHLRPLLMRDPNTKDDDIMELYEKIALQMHFENIAGSSMWTEYTSDYELYKPELILSDNVANDPDKAYLALDIHRRRSTLHPTSPLFGLRRSSGLSGPASPRLPQQQQQQQQEQQQNTPDRETSDDVFFKPSDKLINLYIFM</sequence>
<feature type="domain" description="Cation/H+ exchanger transmembrane" evidence="12">
    <location>
        <begin position="18"/>
        <end position="372"/>
    </location>
</feature>
<evidence type="ECO:0000256" key="9">
    <source>
        <dbReference type="RuleBase" id="RU003722"/>
    </source>
</evidence>
<evidence type="ECO:0000256" key="1">
    <source>
        <dbReference type="ARBA" id="ARBA00004141"/>
    </source>
</evidence>
<dbReference type="PRINTS" id="PR01084">
    <property type="entry name" value="NAHEXCHNGR"/>
</dbReference>
<comment type="caution">
    <text evidence="13">The sequence shown here is derived from an EMBL/GenBank/DDBJ whole genome shotgun (WGS) entry which is preliminary data.</text>
</comment>
<dbReference type="InterPro" id="IPR018422">
    <property type="entry name" value="Cation/H_exchanger_CPA1"/>
</dbReference>
<feature type="transmembrane region" description="Helical" evidence="11">
    <location>
        <begin position="207"/>
        <end position="231"/>
    </location>
</feature>
<dbReference type="Gene3D" id="6.10.140.1330">
    <property type="match status" value="1"/>
</dbReference>
<dbReference type="PANTHER" id="PTHR10110:SF126">
    <property type="entry name" value="NA(+)_H(+) EXCHANGER PROTEIN 7"/>
    <property type="match status" value="1"/>
</dbReference>
<evidence type="ECO:0000256" key="8">
    <source>
        <dbReference type="ARBA" id="ARBA00023201"/>
    </source>
</evidence>
<dbReference type="GO" id="GO:0015386">
    <property type="term" value="F:potassium:proton antiporter activity"/>
    <property type="evidence" value="ECO:0007669"/>
    <property type="project" value="TreeGrafter"/>
</dbReference>
<evidence type="ECO:0000256" key="4">
    <source>
        <dbReference type="ARBA" id="ARBA00022989"/>
    </source>
</evidence>
<evidence type="ECO:0000256" key="11">
    <source>
        <dbReference type="SAM" id="Phobius"/>
    </source>
</evidence>
<dbReference type="PANTHER" id="PTHR10110">
    <property type="entry name" value="SODIUM/HYDROGEN EXCHANGER"/>
    <property type="match status" value="1"/>
</dbReference>
<dbReference type="Pfam" id="PF00999">
    <property type="entry name" value="Na_H_Exchanger"/>
    <property type="match status" value="1"/>
</dbReference>
<evidence type="ECO:0000256" key="6">
    <source>
        <dbReference type="ARBA" id="ARBA00023065"/>
    </source>
</evidence>